<dbReference type="InterPro" id="IPR012677">
    <property type="entry name" value="Nucleotide-bd_a/b_plait_sf"/>
</dbReference>
<proteinExistence type="predicted"/>
<protein>
    <recommendedName>
        <fullName evidence="5">RRM domain-containing protein</fullName>
    </recommendedName>
</protein>
<evidence type="ECO:0000256" key="2">
    <source>
        <dbReference type="ARBA" id="ARBA00022884"/>
    </source>
</evidence>
<dbReference type="AlphaFoldDB" id="A0A8H7UEF3"/>
<dbReference type="OrthoDB" id="336240at2759"/>
<dbReference type="EMBL" id="JAEPQZ010000010">
    <property type="protein sequence ID" value="KAG2176394.1"/>
    <property type="molecule type" value="Genomic_DNA"/>
</dbReference>
<accession>A0A8H7UEF3</accession>
<sequence length="534" mass="60190">MVESSARDTDLSDISNDPIVTSDSSQSSILDDTDNSIDSIVRCISRFRHEDNPDQDRVNDTLGEMLDNSTLPLQLFNSQNSSSQEVFDQKVNAFISIADQEKQQISSPTVSSVSTALRSLAETTSYRRLSPQDQNSGQSFSSIKWSVVKISNIPWDISASQIAVFFHNLKLPQQSVHSHSIHIMVDRSSGKTLSNAFVELKDQEEVRSAVASCNRKPLKGRLVHVSMSSQDELLKAIFPSWSGDFHNGLAIRTNDDTEPSKLGHTFITRQEINSLLTICRNYKVDLVTKLQIHFSRKCPERPFENVMSIVCKYPWYQPDLVTALQRDHIYECLKLAIECLCSHIVKEYITIDPTLLSRMVRTGIMCPAFTERQQTVILNASGQECPEDAKPFIFYNRPRTSDALTDETVSGTSDIEEGDTREPSCQSSSEIKEKLPQKSEMKIWDDCTSKNLIDLSDDDLISDATTNHQQWQSTLVAEPKRNSTSKHADHQCSLSIDSNNHSFGTSYNSDSSNQLLIEERINLLCQQLKSRHLK</sequence>
<feature type="compositionally biased region" description="Basic and acidic residues" evidence="4">
    <location>
        <begin position="1"/>
        <end position="10"/>
    </location>
</feature>
<name>A0A8H7UEF3_MORIS</name>
<feature type="compositionally biased region" description="Polar residues" evidence="4">
    <location>
        <begin position="12"/>
        <end position="30"/>
    </location>
</feature>
<gene>
    <name evidence="6" type="ORF">INT43_005628</name>
</gene>
<organism evidence="6 7">
    <name type="scientific">Mortierella isabellina</name>
    <name type="common">Filamentous fungus</name>
    <name type="synonym">Umbelopsis isabellina</name>
    <dbReference type="NCBI Taxonomy" id="91625"/>
    <lineage>
        <taxon>Eukaryota</taxon>
        <taxon>Fungi</taxon>
        <taxon>Fungi incertae sedis</taxon>
        <taxon>Mucoromycota</taxon>
        <taxon>Mucoromycotina</taxon>
        <taxon>Umbelopsidomycetes</taxon>
        <taxon>Umbelopsidales</taxon>
        <taxon>Umbelopsidaceae</taxon>
        <taxon>Umbelopsis</taxon>
    </lineage>
</organism>
<keyword evidence="7" id="KW-1185">Reference proteome</keyword>
<dbReference type="GO" id="GO:0003723">
    <property type="term" value="F:RNA binding"/>
    <property type="evidence" value="ECO:0007669"/>
    <property type="project" value="UniProtKB-UniRule"/>
</dbReference>
<dbReference type="SUPFAM" id="SSF54928">
    <property type="entry name" value="RNA-binding domain, RBD"/>
    <property type="match status" value="1"/>
</dbReference>
<dbReference type="CDD" id="cd12254">
    <property type="entry name" value="RRM_hnRNPH_ESRPs_RBM12_like"/>
    <property type="match status" value="1"/>
</dbReference>
<evidence type="ECO:0000256" key="1">
    <source>
        <dbReference type="ARBA" id="ARBA00022737"/>
    </source>
</evidence>
<evidence type="ECO:0000256" key="4">
    <source>
        <dbReference type="SAM" id="MobiDB-lite"/>
    </source>
</evidence>
<evidence type="ECO:0000313" key="6">
    <source>
        <dbReference type="EMBL" id="KAG2176394.1"/>
    </source>
</evidence>
<dbReference type="InterPro" id="IPR035979">
    <property type="entry name" value="RBD_domain_sf"/>
</dbReference>
<evidence type="ECO:0000256" key="3">
    <source>
        <dbReference type="PROSITE-ProRule" id="PRU00176"/>
    </source>
</evidence>
<dbReference type="Proteomes" id="UP000654370">
    <property type="component" value="Unassembled WGS sequence"/>
</dbReference>
<feature type="region of interest" description="Disordered" evidence="4">
    <location>
        <begin position="1"/>
        <end position="32"/>
    </location>
</feature>
<dbReference type="PROSITE" id="PS50102">
    <property type="entry name" value="RRM"/>
    <property type="match status" value="1"/>
</dbReference>
<dbReference type="InterPro" id="IPR000504">
    <property type="entry name" value="RRM_dom"/>
</dbReference>
<dbReference type="PANTHER" id="PTHR13976">
    <property type="entry name" value="HETEROGENEOUS NUCLEAR RIBONUCLEOPROTEIN-RELATED"/>
    <property type="match status" value="1"/>
</dbReference>
<feature type="region of interest" description="Disordered" evidence="4">
    <location>
        <begin position="403"/>
        <end position="432"/>
    </location>
</feature>
<feature type="domain" description="RRM" evidence="5">
    <location>
        <begin position="146"/>
        <end position="230"/>
    </location>
</feature>
<keyword evidence="2 3" id="KW-0694">RNA-binding</keyword>
<comment type="caution">
    <text evidence="6">The sequence shown here is derived from an EMBL/GenBank/DDBJ whole genome shotgun (WGS) entry which is preliminary data.</text>
</comment>
<evidence type="ECO:0000259" key="5">
    <source>
        <dbReference type="PROSITE" id="PS50102"/>
    </source>
</evidence>
<dbReference type="SMART" id="SM00360">
    <property type="entry name" value="RRM"/>
    <property type="match status" value="1"/>
</dbReference>
<dbReference type="Gene3D" id="3.30.70.330">
    <property type="match status" value="1"/>
</dbReference>
<dbReference type="InterPro" id="IPR050666">
    <property type="entry name" value="ESRP"/>
</dbReference>
<evidence type="ECO:0000313" key="7">
    <source>
        <dbReference type="Proteomes" id="UP000654370"/>
    </source>
</evidence>
<keyword evidence="1" id="KW-0677">Repeat</keyword>
<reference evidence="6" key="1">
    <citation type="submission" date="2020-12" db="EMBL/GenBank/DDBJ databases">
        <title>Metabolic potential, ecology and presence of endohyphal bacteria is reflected in genomic diversity of Mucoromycotina.</title>
        <authorList>
            <person name="Muszewska A."/>
            <person name="Okrasinska A."/>
            <person name="Steczkiewicz K."/>
            <person name="Drgas O."/>
            <person name="Orlowska M."/>
            <person name="Perlinska-Lenart U."/>
            <person name="Aleksandrzak-Piekarczyk T."/>
            <person name="Szatraj K."/>
            <person name="Zielenkiewicz U."/>
            <person name="Pilsyk S."/>
            <person name="Malc E."/>
            <person name="Mieczkowski P."/>
            <person name="Kruszewska J.S."/>
            <person name="Biernat P."/>
            <person name="Pawlowska J."/>
        </authorList>
    </citation>
    <scope>NUCLEOTIDE SEQUENCE</scope>
    <source>
        <strain evidence="6">WA0000067209</strain>
    </source>
</reference>